<dbReference type="EMBL" id="GGEC01068622">
    <property type="protein sequence ID" value="MBX49106.1"/>
    <property type="molecule type" value="Transcribed_RNA"/>
</dbReference>
<evidence type="ECO:0000313" key="1">
    <source>
        <dbReference type="EMBL" id="MBX49106.1"/>
    </source>
</evidence>
<proteinExistence type="predicted"/>
<organism evidence="1">
    <name type="scientific">Rhizophora mucronata</name>
    <name type="common">Asiatic mangrove</name>
    <dbReference type="NCBI Taxonomy" id="61149"/>
    <lineage>
        <taxon>Eukaryota</taxon>
        <taxon>Viridiplantae</taxon>
        <taxon>Streptophyta</taxon>
        <taxon>Embryophyta</taxon>
        <taxon>Tracheophyta</taxon>
        <taxon>Spermatophyta</taxon>
        <taxon>Magnoliopsida</taxon>
        <taxon>eudicotyledons</taxon>
        <taxon>Gunneridae</taxon>
        <taxon>Pentapetalae</taxon>
        <taxon>rosids</taxon>
        <taxon>fabids</taxon>
        <taxon>Malpighiales</taxon>
        <taxon>Rhizophoraceae</taxon>
        <taxon>Rhizophora</taxon>
    </lineage>
</organism>
<dbReference type="AlphaFoldDB" id="A0A2P2P2T1"/>
<reference evidence="1" key="1">
    <citation type="submission" date="2018-02" db="EMBL/GenBank/DDBJ databases">
        <title>Rhizophora mucronata_Transcriptome.</title>
        <authorList>
            <person name="Meera S.P."/>
            <person name="Sreeshan A."/>
            <person name="Augustine A."/>
        </authorList>
    </citation>
    <scope>NUCLEOTIDE SEQUENCE</scope>
    <source>
        <tissue evidence="1">Leaf</tissue>
    </source>
</reference>
<protein>
    <submittedName>
        <fullName evidence="1">Uncharacterized protein</fullName>
    </submittedName>
</protein>
<name>A0A2P2P2T1_RHIMU</name>
<accession>A0A2P2P2T1</accession>
<sequence>MHIYIYSNKSIQKLCFDKKLNHRTSISVQNFRLRLCKGAEITRVA</sequence>